<feature type="region of interest" description="Disordered" evidence="1">
    <location>
        <begin position="760"/>
        <end position="784"/>
    </location>
</feature>
<dbReference type="GO" id="GO:0005856">
    <property type="term" value="C:cytoskeleton"/>
    <property type="evidence" value="ECO:0007669"/>
    <property type="project" value="TreeGrafter"/>
</dbReference>
<dbReference type="Gene3D" id="1.25.10.10">
    <property type="entry name" value="Leucine-rich Repeat Variant"/>
    <property type="match status" value="1"/>
</dbReference>
<dbReference type="InterPro" id="IPR024395">
    <property type="entry name" value="CLASP_N_dom"/>
</dbReference>
<dbReference type="Pfam" id="PF12348">
    <property type="entry name" value="CLASP_N"/>
    <property type="match status" value="1"/>
</dbReference>
<organism evidence="3 4">
    <name type="scientific">Phytophthora fragariae</name>
    <dbReference type="NCBI Taxonomy" id="53985"/>
    <lineage>
        <taxon>Eukaryota</taxon>
        <taxon>Sar</taxon>
        <taxon>Stramenopiles</taxon>
        <taxon>Oomycota</taxon>
        <taxon>Peronosporomycetes</taxon>
        <taxon>Peronosporales</taxon>
        <taxon>Peronosporaceae</taxon>
        <taxon>Phytophthora</taxon>
    </lineage>
</organism>
<comment type="caution">
    <text evidence="3">The sequence shown here is derived from an EMBL/GenBank/DDBJ whole genome shotgun (WGS) entry which is preliminary data.</text>
</comment>
<sequence length="874" mass="95740">MRGDQRSDLSLMTLGGRTNAVLELGKRLLQPDDEWKDKCAALTELRQLLADFARLHVEALDAADDLASLFTPENVQALTQPFRVTLTDLRSTVVREACATLALLARTLEPARCKMLVRDVFPTLLDARGGSNKVNTAAIHSCVEAIVDATPGRFVLAPVLQVLETSKNREVRESCIHYVYLALEGWSSAALERFRIPLQTAIAASLSDASSKGREKARDCYWKYIALWPDEVETLNALLADGVKKHLKRSRKEADLETSFKPAKRRHLATITNTLSSKSTAKNLFAEADAVHSNKKPTQRSSSRQKPGVKPRASGDKKMTPPAPGTQTSTPRSRIPSTPTSALKKPREGDVPSKIPSPAHIHFTRTAETESTANRQHTPTYLESKFTQLIEEKASLTKKLDAQAHQLQQLQEQIQMMQEEKQIINSRNKDAMVATMAAHADHTATQQEIQYQLAEQVASQEAEIDELRSQSSSPAQSPQQPEQEISQLKNDLASLTEQLQAATAKLDASSAEAGDELSALRSEKSALEERLAAQSAQVEELTEQQSAAVAALEEQKRELASEVSALKSGQSEAMAQCSEKSERVAELESELSALTEQLQAATAKLEASSAEAGDELSALRSEKSALEERLAAQSAQVEELTEQQSAAVAALEEQKRELASEVSALKSGQSEAMAQCSEKSERVAELESELSALTEQLQAATAKLEASSAEAGDELSALRSEKSALEERLAAQSAQVEELTEQQSAAVAALEEQKRELASDVSALKSGQSEAMAHCSEKSERIGDTTSVGDVLVGEMSSRAVCDRRRGFPDKAMPKAPISLRRFSLAFARDRSEIEDEERRINEANLLKRRLRRQREVSKILPNEKHRFNLTTSK</sequence>
<reference evidence="3 4" key="1">
    <citation type="submission" date="2018-09" db="EMBL/GenBank/DDBJ databases">
        <title>Genomic investigation of the strawberry pathogen Phytophthora fragariae indicates pathogenicity is determined by transcriptional variation in three key races.</title>
        <authorList>
            <person name="Adams T.M."/>
            <person name="Armitage A.D."/>
            <person name="Sobczyk M.K."/>
            <person name="Bates H.J."/>
            <person name="Dunwell J.M."/>
            <person name="Nellist C.F."/>
            <person name="Harrison R.J."/>
        </authorList>
    </citation>
    <scope>NUCLEOTIDE SEQUENCE [LARGE SCALE GENOMIC DNA]</scope>
    <source>
        <strain evidence="3 4">SCRP245</strain>
    </source>
</reference>
<dbReference type="Gene3D" id="1.10.287.1490">
    <property type="match status" value="1"/>
</dbReference>
<evidence type="ECO:0000256" key="1">
    <source>
        <dbReference type="SAM" id="MobiDB-lite"/>
    </source>
</evidence>
<feature type="domain" description="TOG" evidence="2">
    <location>
        <begin position="13"/>
        <end position="256"/>
    </location>
</feature>
<dbReference type="PANTHER" id="PTHR47357:SF1">
    <property type="entry name" value="SPINDLE POLE BODY COMPONENT 110"/>
    <property type="match status" value="1"/>
</dbReference>
<evidence type="ECO:0000313" key="4">
    <source>
        <dbReference type="Proteomes" id="UP000460718"/>
    </source>
</evidence>
<accession>A0A6A3M2Q3</accession>
<dbReference type="EMBL" id="QXFW01000114">
    <property type="protein sequence ID" value="KAE9024570.1"/>
    <property type="molecule type" value="Genomic_DNA"/>
</dbReference>
<feature type="compositionally biased region" description="Polar residues" evidence="1">
    <location>
        <begin position="325"/>
        <end position="341"/>
    </location>
</feature>
<feature type="region of interest" description="Disordered" evidence="1">
    <location>
        <begin position="456"/>
        <end position="486"/>
    </location>
</feature>
<dbReference type="SUPFAM" id="SSF48371">
    <property type="entry name" value="ARM repeat"/>
    <property type="match status" value="1"/>
</dbReference>
<name>A0A6A3M2Q3_9STRA</name>
<proteinExistence type="predicted"/>
<protein>
    <recommendedName>
        <fullName evidence="2">TOG domain-containing protein</fullName>
    </recommendedName>
</protein>
<dbReference type="GO" id="GO:0005200">
    <property type="term" value="F:structural constituent of cytoskeleton"/>
    <property type="evidence" value="ECO:0007669"/>
    <property type="project" value="TreeGrafter"/>
</dbReference>
<dbReference type="InterPro" id="IPR011989">
    <property type="entry name" value="ARM-like"/>
</dbReference>
<dbReference type="InterPro" id="IPR016024">
    <property type="entry name" value="ARM-type_fold"/>
</dbReference>
<gene>
    <name evidence="3" type="ORF">PF011_g3447</name>
</gene>
<feature type="region of interest" description="Disordered" evidence="1">
    <location>
        <begin position="288"/>
        <end position="358"/>
    </location>
</feature>
<dbReference type="AlphaFoldDB" id="A0A6A3M2Q3"/>
<dbReference type="PANTHER" id="PTHR47357">
    <property type="entry name" value="COP1-INTERACTIVE PROTEIN 1"/>
    <property type="match status" value="1"/>
</dbReference>
<evidence type="ECO:0000259" key="2">
    <source>
        <dbReference type="SMART" id="SM01349"/>
    </source>
</evidence>
<dbReference type="InterPro" id="IPR034085">
    <property type="entry name" value="TOG"/>
</dbReference>
<feature type="compositionally biased region" description="Low complexity" evidence="1">
    <location>
        <begin position="469"/>
        <end position="486"/>
    </location>
</feature>
<evidence type="ECO:0000313" key="3">
    <source>
        <dbReference type="EMBL" id="KAE9024570.1"/>
    </source>
</evidence>
<dbReference type="SMART" id="SM01349">
    <property type="entry name" value="TOG"/>
    <property type="match status" value="1"/>
</dbReference>
<dbReference type="Proteomes" id="UP000460718">
    <property type="component" value="Unassembled WGS sequence"/>
</dbReference>